<keyword evidence="2" id="KW-1185">Reference proteome</keyword>
<dbReference type="Proteomes" id="UP001638806">
    <property type="component" value="Unassembled WGS sequence"/>
</dbReference>
<evidence type="ECO:0000313" key="2">
    <source>
        <dbReference type="Proteomes" id="UP001638806"/>
    </source>
</evidence>
<organism evidence="1 2">
    <name type="scientific">Purpureocillium lilacinum</name>
    <name type="common">Paecilomyces lilacinus</name>
    <dbReference type="NCBI Taxonomy" id="33203"/>
    <lineage>
        <taxon>Eukaryota</taxon>
        <taxon>Fungi</taxon>
        <taxon>Dikarya</taxon>
        <taxon>Ascomycota</taxon>
        <taxon>Pezizomycotina</taxon>
        <taxon>Sordariomycetes</taxon>
        <taxon>Hypocreomycetidae</taxon>
        <taxon>Hypocreales</taxon>
        <taxon>Ophiocordycipitaceae</taxon>
        <taxon>Purpureocillium</taxon>
    </lineage>
</organism>
<comment type="caution">
    <text evidence="1">The sequence shown here is derived from an EMBL/GenBank/DDBJ whole genome shotgun (WGS) entry which is preliminary data.</text>
</comment>
<proteinExistence type="predicted"/>
<name>A0ACC4DK82_PURLI</name>
<sequence length="111" mass="11761">MGSSVAPPVPSRVGRRPGLGAQPHPSHWDWPLTQLIHGNPARTGSKHVQDSLVHAEPPRLTPCSTLLGSLRSTPSGRTVVVLNALGRRRRDSPMAAAFRCSHGDANGTVGH</sequence>
<evidence type="ECO:0000313" key="1">
    <source>
        <dbReference type="EMBL" id="KAL3956775.1"/>
    </source>
</evidence>
<accession>A0ACC4DK82</accession>
<gene>
    <name evidence="1" type="ORF">ACCO45_009621</name>
</gene>
<protein>
    <submittedName>
        <fullName evidence="1">Uncharacterized protein</fullName>
    </submittedName>
</protein>
<reference evidence="1" key="1">
    <citation type="submission" date="2024-12" db="EMBL/GenBank/DDBJ databases">
        <title>Comparative genomics and development of molecular markers within Purpureocillium lilacinum and among Purpureocillium species.</title>
        <authorList>
            <person name="Yeh Z.-Y."/>
            <person name="Ni N.-T."/>
            <person name="Lo P.-H."/>
            <person name="Mushyakhwo K."/>
            <person name="Lin C.-F."/>
            <person name="Nai Y.-S."/>
        </authorList>
    </citation>
    <scope>NUCLEOTIDE SEQUENCE</scope>
    <source>
        <strain evidence="1">NCHU-NPUST-175</strain>
    </source>
</reference>
<dbReference type="EMBL" id="JBGNUJ010000008">
    <property type="protein sequence ID" value="KAL3956775.1"/>
    <property type="molecule type" value="Genomic_DNA"/>
</dbReference>